<dbReference type="EMBL" id="QXTE01000005">
    <property type="protein sequence ID" value="TFK15382.1"/>
    <property type="molecule type" value="Genomic_DNA"/>
</dbReference>
<reference evidence="2 3" key="1">
    <citation type="submission" date="2019-04" db="EMBL/GenBank/DDBJ databases">
        <title>Draft genome of the big-headed turtle Platysternon megacephalum.</title>
        <authorList>
            <person name="Gong S."/>
        </authorList>
    </citation>
    <scope>NUCLEOTIDE SEQUENCE [LARGE SCALE GENOMIC DNA]</scope>
    <source>
        <strain evidence="2">DO16091913</strain>
        <tissue evidence="2">Muscle</tissue>
    </source>
</reference>
<keyword evidence="2" id="KW-0418">Kinase</keyword>
<proteinExistence type="predicted"/>
<dbReference type="Pfam" id="PF14469">
    <property type="entry name" value="AKAP28"/>
    <property type="match status" value="1"/>
</dbReference>
<keyword evidence="1" id="KW-0175">Coiled coil</keyword>
<dbReference type="GO" id="GO:0005952">
    <property type="term" value="C:cAMP-dependent protein kinase complex"/>
    <property type="evidence" value="ECO:0007669"/>
    <property type="project" value="TreeGrafter"/>
</dbReference>
<reference evidence="2 3" key="2">
    <citation type="submission" date="2019-04" db="EMBL/GenBank/DDBJ databases">
        <title>The genome sequence of big-headed turtle.</title>
        <authorList>
            <person name="Gong S."/>
        </authorList>
    </citation>
    <scope>NUCLEOTIDE SEQUENCE [LARGE SCALE GENOMIC DNA]</scope>
    <source>
        <strain evidence="2">DO16091913</strain>
        <tissue evidence="2">Muscle</tissue>
    </source>
</reference>
<sequence>MIMDVGDEDAAIKEKAHILIEDVIRDAKEHLRDLQEKEREAEYIIQNIQWTSCKDFTVERGQQQIEKYMSQTWEFHESWLHWSDYLQEEELKYSRRYHYRVRWSIPTCRKPIPRATACIYFIIEISKIKPPTWEFHESWLHWSDYLQEEELKYSRRYHYRVRWSIPTCRKPIPRATACIYFIIEISKIKPPTLPVEVFFILESNRLTHRPGQCRFREKWLKDIIESKRILMDSITF</sequence>
<organism evidence="2 3">
    <name type="scientific">Platysternon megacephalum</name>
    <name type="common">big-headed turtle</name>
    <dbReference type="NCBI Taxonomy" id="55544"/>
    <lineage>
        <taxon>Eukaryota</taxon>
        <taxon>Metazoa</taxon>
        <taxon>Chordata</taxon>
        <taxon>Craniata</taxon>
        <taxon>Vertebrata</taxon>
        <taxon>Euteleostomi</taxon>
        <taxon>Archelosauria</taxon>
        <taxon>Testudinata</taxon>
        <taxon>Testudines</taxon>
        <taxon>Cryptodira</taxon>
        <taxon>Durocryptodira</taxon>
        <taxon>Testudinoidea</taxon>
        <taxon>Platysternidae</taxon>
        <taxon>Platysternon</taxon>
    </lineage>
</organism>
<evidence type="ECO:0000313" key="3">
    <source>
        <dbReference type="Proteomes" id="UP000297703"/>
    </source>
</evidence>
<feature type="coiled-coil region" evidence="1">
    <location>
        <begin position="20"/>
        <end position="47"/>
    </location>
</feature>
<name>A0A4D9F7K0_9SAUR</name>
<dbReference type="InterPro" id="IPR025663">
    <property type="entry name" value="AKAP_28"/>
</dbReference>
<evidence type="ECO:0000313" key="2">
    <source>
        <dbReference type="EMBL" id="TFK15382.1"/>
    </source>
</evidence>
<dbReference type="AlphaFoldDB" id="A0A4D9F7K0"/>
<protein>
    <submittedName>
        <fullName evidence="2">A-kinase anchor protein 14</fullName>
    </submittedName>
</protein>
<dbReference type="InterPro" id="IPR053084">
    <property type="entry name" value="AKAP"/>
</dbReference>
<dbReference type="GO" id="GO:0034237">
    <property type="term" value="F:protein kinase A regulatory subunit binding"/>
    <property type="evidence" value="ECO:0007669"/>
    <property type="project" value="TreeGrafter"/>
</dbReference>
<dbReference type="PANTHER" id="PTHR35075:SF1">
    <property type="entry name" value="A-KINASE ANCHOR PROTEIN 14"/>
    <property type="match status" value="1"/>
</dbReference>
<dbReference type="PANTHER" id="PTHR35075">
    <property type="entry name" value="A-KINASE ANCHOR PROTEIN 14"/>
    <property type="match status" value="1"/>
</dbReference>
<gene>
    <name evidence="2" type="ORF">DR999_PMT01148</name>
</gene>
<accession>A0A4D9F7K0</accession>
<comment type="caution">
    <text evidence="2">The sequence shown here is derived from an EMBL/GenBank/DDBJ whole genome shotgun (WGS) entry which is preliminary data.</text>
</comment>
<dbReference type="GO" id="GO:0016301">
    <property type="term" value="F:kinase activity"/>
    <property type="evidence" value="ECO:0007669"/>
    <property type="project" value="UniProtKB-KW"/>
</dbReference>
<evidence type="ECO:0000256" key="1">
    <source>
        <dbReference type="SAM" id="Coils"/>
    </source>
</evidence>
<keyword evidence="3" id="KW-1185">Reference proteome</keyword>
<dbReference type="OrthoDB" id="2148342at2759"/>
<dbReference type="Proteomes" id="UP000297703">
    <property type="component" value="Unassembled WGS sequence"/>
</dbReference>
<keyword evidence="2" id="KW-0808">Transferase</keyword>
<dbReference type="STRING" id="55544.A0A4D9F7K0"/>